<comment type="caution">
    <text evidence="1">The sequence shown here is derived from an EMBL/GenBank/DDBJ whole genome shotgun (WGS) entry which is preliminary data.</text>
</comment>
<name>A0ABW0NZR6_9HYPH</name>
<dbReference type="Proteomes" id="UP001596060">
    <property type="component" value="Unassembled WGS sequence"/>
</dbReference>
<gene>
    <name evidence="1" type="ORF">ACFPN9_08690</name>
</gene>
<organism evidence="1 2">
    <name type="scientific">Bosea massiliensis</name>
    <dbReference type="NCBI Taxonomy" id="151419"/>
    <lineage>
        <taxon>Bacteria</taxon>
        <taxon>Pseudomonadati</taxon>
        <taxon>Pseudomonadota</taxon>
        <taxon>Alphaproteobacteria</taxon>
        <taxon>Hyphomicrobiales</taxon>
        <taxon>Boseaceae</taxon>
        <taxon>Bosea</taxon>
    </lineage>
</organism>
<reference evidence="2" key="1">
    <citation type="journal article" date="2019" name="Int. J. Syst. Evol. Microbiol.">
        <title>The Global Catalogue of Microorganisms (GCM) 10K type strain sequencing project: providing services to taxonomists for standard genome sequencing and annotation.</title>
        <authorList>
            <consortium name="The Broad Institute Genomics Platform"/>
            <consortium name="The Broad Institute Genome Sequencing Center for Infectious Disease"/>
            <person name="Wu L."/>
            <person name="Ma J."/>
        </authorList>
    </citation>
    <scope>NUCLEOTIDE SEQUENCE [LARGE SCALE GENOMIC DNA]</scope>
    <source>
        <strain evidence="2">CCUG 43117</strain>
    </source>
</reference>
<dbReference type="EMBL" id="JBHSLU010000017">
    <property type="protein sequence ID" value="MFC5505333.1"/>
    <property type="molecule type" value="Genomic_DNA"/>
</dbReference>
<evidence type="ECO:0000313" key="1">
    <source>
        <dbReference type="EMBL" id="MFC5505333.1"/>
    </source>
</evidence>
<dbReference type="RefSeq" id="WP_377816421.1">
    <property type="nucleotide sequence ID" value="NZ_JBHSLU010000017.1"/>
</dbReference>
<keyword evidence="2" id="KW-1185">Reference proteome</keyword>
<accession>A0ABW0NZR6</accession>
<protein>
    <submittedName>
        <fullName evidence="1">Uncharacterized protein</fullName>
    </submittedName>
</protein>
<evidence type="ECO:0000313" key="2">
    <source>
        <dbReference type="Proteomes" id="UP001596060"/>
    </source>
</evidence>
<sequence>MAEAATAVPHGEYCYAPVGADSKPDGMPILKVKPCPYFKRRGDWPEQRNGYCRLLKAGDHTQGRDRNGQPRSTLLLWDSVKACGINLTPDEEIDHVG</sequence>
<proteinExistence type="predicted"/>